<feature type="transmembrane region" description="Helical" evidence="2">
    <location>
        <begin position="99"/>
        <end position="122"/>
    </location>
</feature>
<accession>A0A163FMS8</accession>
<evidence type="ECO:0000313" key="4">
    <source>
        <dbReference type="Proteomes" id="UP000076796"/>
    </source>
</evidence>
<comment type="caution">
    <text evidence="3">The sequence shown here is derived from an EMBL/GenBank/DDBJ whole genome shotgun (WGS) entry which is preliminary data.</text>
</comment>
<name>A0A163FMS8_9BACL</name>
<keyword evidence="4" id="KW-1185">Reference proteome</keyword>
<dbReference type="OrthoDB" id="2086294at2"/>
<feature type="transmembrane region" description="Helical" evidence="2">
    <location>
        <begin position="301"/>
        <end position="325"/>
    </location>
</feature>
<feature type="transmembrane region" description="Helical" evidence="2">
    <location>
        <begin position="213"/>
        <end position="240"/>
    </location>
</feature>
<dbReference type="STRING" id="59843.A3958_03230"/>
<keyword evidence="2" id="KW-1133">Transmembrane helix</keyword>
<dbReference type="InterPro" id="IPR052528">
    <property type="entry name" value="Sugar_transport-like"/>
</dbReference>
<feature type="transmembrane region" description="Helical" evidence="2">
    <location>
        <begin position="74"/>
        <end position="93"/>
    </location>
</feature>
<feature type="transmembrane region" description="Helical" evidence="2">
    <location>
        <begin position="134"/>
        <end position="153"/>
    </location>
</feature>
<organism evidence="3 4">
    <name type="scientific">Paenibacillus glucanolyticus</name>
    <dbReference type="NCBI Taxonomy" id="59843"/>
    <lineage>
        <taxon>Bacteria</taxon>
        <taxon>Bacillati</taxon>
        <taxon>Bacillota</taxon>
        <taxon>Bacilli</taxon>
        <taxon>Bacillales</taxon>
        <taxon>Paenibacillaceae</taxon>
        <taxon>Paenibacillus</taxon>
    </lineage>
</organism>
<dbReference type="PANTHER" id="PTHR23526">
    <property type="entry name" value="INTEGRAL MEMBRANE TRANSPORT PROTEIN-RELATED"/>
    <property type="match status" value="1"/>
</dbReference>
<dbReference type="SUPFAM" id="SSF103473">
    <property type="entry name" value="MFS general substrate transporter"/>
    <property type="match status" value="1"/>
</dbReference>
<dbReference type="GO" id="GO:0022857">
    <property type="term" value="F:transmembrane transporter activity"/>
    <property type="evidence" value="ECO:0007669"/>
    <property type="project" value="InterPro"/>
</dbReference>
<gene>
    <name evidence="3" type="ORF">AWU65_30965</name>
</gene>
<dbReference type="AlphaFoldDB" id="A0A163FMS8"/>
<dbReference type="GO" id="GO:0005886">
    <property type="term" value="C:plasma membrane"/>
    <property type="evidence" value="ECO:0007669"/>
    <property type="project" value="UniProtKB-SubCell"/>
</dbReference>
<dbReference type="EMBL" id="LWMH01000002">
    <property type="protein sequence ID" value="KZS44478.1"/>
    <property type="molecule type" value="Genomic_DNA"/>
</dbReference>
<reference evidence="3" key="1">
    <citation type="journal article" date="2016" name="Genome Announc.">
        <title>Draft genomes of two strains of Paenibacillus glucanolyticus with capability to degrade lignocellulose.</title>
        <authorList>
            <person name="Mathews S.L."/>
            <person name="Pawlak J."/>
            <person name="Grunden A.M."/>
        </authorList>
    </citation>
    <scope>NUCLEOTIDE SEQUENCE [LARGE SCALE GENOMIC DNA]</scope>
    <source>
        <strain evidence="3">SLM1</strain>
    </source>
</reference>
<keyword evidence="2" id="KW-0812">Transmembrane</keyword>
<feature type="transmembrane region" description="Helical" evidence="2">
    <location>
        <begin position="165"/>
        <end position="187"/>
    </location>
</feature>
<comment type="subcellular location">
    <subcellularLocation>
        <location evidence="1">Cell membrane</location>
        <topology evidence="1">Multi-pass membrane protein</topology>
    </subcellularLocation>
</comment>
<feature type="transmembrane region" description="Helical" evidence="2">
    <location>
        <begin position="275"/>
        <end position="295"/>
    </location>
</feature>
<dbReference type="Pfam" id="PF07690">
    <property type="entry name" value="MFS_1"/>
    <property type="match status" value="1"/>
</dbReference>
<dbReference type="PANTHER" id="PTHR23526:SF2">
    <property type="entry name" value="MAJOR FACILITATOR SUPERFAMILY (MFS) PROFILE DOMAIN-CONTAINING PROTEIN"/>
    <property type="match status" value="1"/>
</dbReference>
<feature type="transmembrane region" description="Helical" evidence="2">
    <location>
        <begin position="370"/>
        <end position="389"/>
    </location>
</feature>
<dbReference type="InterPro" id="IPR011701">
    <property type="entry name" value="MFS"/>
</dbReference>
<dbReference type="Gene3D" id="1.20.1250.20">
    <property type="entry name" value="MFS general substrate transporter like domains"/>
    <property type="match status" value="1"/>
</dbReference>
<dbReference type="InterPro" id="IPR036259">
    <property type="entry name" value="MFS_trans_sf"/>
</dbReference>
<feature type="transmembrane region" description="Helical" evidence="2">
    <location>
        <begin position="246"/>
        <end position="263"/>
    </location>
</feature>
<proteinExistence type="predicted"/>
<sequence length="400" mass="44980">MKLTKDPQAMLLLSVHGLFILSSALSGTFLNVYLWKSRQDYTMLGWFTIAQQVALGLTFWAAGKWVKEHNKMNALRLGIAVSGLFYLCVLWAGRDAVHYIWPLGLLFGVSLGLFWLAFNVVYFEISNAENRDWFNGWIGLLGSVTGIIGPWLAGWVITWMHGDEGYRLIFTVSLVIFAAAVVLSFFLRKRPVQNDYNWLEGLRRLKEGGVWKYAVWGLAVQGMREGVFSFLITLLVFVATDQESKLGQFALITSAVSLVSYWACGKWFKPQFRKIGMLVGAVLMLLVILPLLLAVNYTTLLVLGIGTSLFIPLYMMPAISVSFDLMGLNQENVEKRVELVVLRELSLTLGRITGLLVFILVLSINQDTLTITLLLLFLGASPIGSWLFMRRLFPSKEQVT</sequence>
<feature type="transmembrane region" description="Helical" evidence="2">
    <location>
        <begin position="42"/>
        <end position="62"/>
    </location>
</feature>
<evidence type="ECO:0000313" key="3">
    <source>
        <dbReference type="EMBL" id="KZS44478.1"/>
    </source>
</evidence>
<protein>
    <submittedName>
        <fullName evidence="3">MFS transporter</fullName>
    </submittedName>
</protein>
<feature type="transmembrane region" description="Helical" evidence="2">
    <location>
        <begin position="345"/>
        <end position="364"/>
    </location>
</feature>
<evidence type="ECO:0000256" key="1">
    <source>
        <dbReference type="ARBA" id="ARBA00004651"/>
    </source>
</evidence>
<evidence type="ECO:0000256" key="2">
    <source>
        <dbReference type="SAM" id="Phobius"/>
    </source>
</evidence>
<dbReference type="Proteomes" id="UP000076796">
    <property type="component" value="Unassembled WGS sequence"/>
</dbReference>
<dbReference type="GeneID" id="97553836"/>
<keyword evidence="2" id="KW-0472">Membrane</keyword>
<dbReference type="RefSeq" id="WP_063480430.1">
    <property type="nucleotide sequence ID" value="NZ_CP147845.1"/>
</dbReference>